<dbReference type="Gene3D" id="1.10.10.10">
    <property type="entry name" value="Winged helix-like DNA-binding domain superfamily/Winged helix DNA-binding domain"/>
    <property type="match status" value="1"/>
</dbReference>
<dbReference type="AlphaFoldDB" id="A0A7Y2JVL7"/>
<dbReference type="PROSITE" id="PS50043">
    <property type="entry name" value="HTH_LUXR_2"/>
    <property type="match status" value="1"/>
</dbReference>
<proteinExistence type="predicted"/>
<dbReference type="InterPro" id="IPR036388">
    <property type="entry name" value="WH-like_DNA-bd_sf"/>
</dbReference>
<evidence type="ECO:0000313" key="6">
    <source>
        <dbReference type="Proteomes" id="UP000533905"/>
    </source>
</evidence>
<dbReference type="InterPro" id="IPR016032">
    <property type="entry name" value="Sig_transdc_resp-reg_C-effctor"/>
</dbReference>
<evidence type="ECO:0000256" key="2">
    <source>
        <dbReference type="ARBA" id="ARBA00023125"/>
    </source>
</evidence>
<dbReference type="PANTHER" id="PTHR44688">
    <property type="entry name" value="DNA-BINDING TRANSCRIPTIONAL ACTIVATOR DEVR_DOSR"/>
    <property type="match status" value="1"/>
</dbReference>
<dbReference type="PRINTS" id="PR00038">
    <property type="entry name" value="HTHLUXR"/>
</dbReference>
<accession>A0A7Y2JVL7</accession>
<dbReference type="Pfam" id="PF00196">
    <property type="entry name" value="GerE"/>
    <property type="match status" value="1"/>
</dbReference>
<dbReference type="InterPro" id="IPR000792">
    <property type="entry name" value="Tscrpt_reg_LuxR_C"/>
</dbReference>
<name>A0A7Y2JVL7_9BURK</name>
<comment type="caution">
    <text evidence="5">The sequence shown here is derived from an EMBL/GenBank/DDBJ whole genome shotgun (WGS) entry which is preliminary data.</text>
</comment>
<keyword evidence="2" id="KW-0238">DNA-binding</keyword>
<sequence>MKRILLQQEDIKVIAEVRHTREVLAQEGIGDADVVVVAHPSISGGNDYLAYLQQECPSLRVIVVARSPTLPQVLAELRMGVRGLLNASCAVGHLPAAIRAVSAGKIYLHEEISRIVAADLTEVWKDHTHKSLTPRELEIFMRLAVGCKVSEIAAELAISVKTVSTHKARLMEKMGIISTSQLIQYAIVNKMFDADVSIG</sequence>
<evidence type="ECO:0000313" key="5">
    <source>
        <dbReference type="EMBL" id="NNG21855.1"/>
    </source>
</evidence>
<keyword evidence="1" id="KW-0805">Transcription regulation</keyword>
<dbReference type="CDD" id="cd06170">
    <property type="entry name" value="LuxR_C_like"/>
    <property type="match status" value="1"/>
</dbReference>
<gene>
    <name evidence="5" type="ORF">HGB41_02380</name>
</gene>
<dbReference type="GO" id="GO:0006355">
    <property type="term" value="P:regulation of DNA-templated transcription"/>
    <property type="evidence" value="ECO:0007669"/>
    <property type="project" value="InterPro"/>
</dbReference>
<dbReference type="SMART" id="SM00421">
    <property type="entry name" value="HTH_LUXR"/>
    <property type="match status" value="1"/>
</dbReference>
<feature type="domain" description="HTH luxR-type" evidence="4">
    <location>
        <begin position="125"/>
        <end position="190"/>
    </location>
</feature>
<dbReference type="Gene3D" id="3.40.50.720">
    <property type="entry name" value="NAD(P)-binding Rossmann-like Domain"/>
    <property type="match status" value="1"/>
</dbReference>
<evidence type="ECO:0000259" key="4">
    <source>
        <dbReference type="PROSITE" id="PS50043"/>
    </source>
</evidence>
<dbReference type="RefSeq" id="WP_171080709.1">
    <property type="nucleotide sequence ID" value="NZ_JABAIV010000001.1"/>
</dbReference>
<evidence type="ECO:0000256" key="1">
    <source>
        <dbReference type="ARBA" id="ARBA00023015"/>
    </source>
</evidence>
<dbReference type="Proteomes" id="UP000533905">
    <property type="component" value="Unassembled WGS sequence"/>
</dbReference>
<dbReference type="PANTHER" id="PTHR44688:SF16">
    <property type="entry name" value="DNA-BINDING TRANSCRIPTIONAL ACTIVATOR DEVR_DOSR"/>
    <property type="match status" value="1"/>
</dbReference>
<keyword evidence="6" id="KW-1185">Reference proteome</keyword>
<keyword evidence="3" id="KW-0804">Transcription</keyword>
<evidence type="ECO:0000256" key="3">
    <source>
        <dbReference type="ARBA" id="ARBA00023163"/>
    </source>
</evidence>
<dbReference type="EMBL" id="JABAIV010000001">
    <property type="protein sequence ID" value="NNG21855.1"/>
    <property type="molecule type" value="Genomic_DNA"/>
</dbReference>
<dbReference type="SUPFAM" id="SSF46894">
    <property type="entry name" value="C-terminal effector domain of the bipartite response regulators"/>
    <property type="match status" value="1"/>
</dbReference>
<protein>
    <submittedName>
        <fullName evidence="5">Response regulator transcription factor</fullName>
    </submittedName>
</protein>
<reference evidence="5 6" key="1">
    <citation type="submission" date="2020-04" db="EMBL/GenBank/DDBJ databases">
        <title>Massilia sp. nov., a cold adapted bacteria isolated from Arctic soil.</title>
        <authorList>
            <person name="Son J."/>
            <person name="Ka J.-O."/>
        </authorList>
    </citation>
    <scope>NUCLEOTIDE SEQUENCE [LARGE SCALE GENOMIC DNA]</scope>
    <source>
        <strain evidence="5 6">ML15P13</strain>
    </source>
</reference>
<dbReference type="PROSITE" id="PS00622">
    <property type="entry name" value="HTH_LUXR_1"/>
    <property type="match status" value="1"/>
</dbReference>
<dbReference type="GO" id="GO:0003677">
    <property type="term" value="F:DNA binding"/>
    <property type="evidence" value="ECO:0007669"/>
    <property type="project" value="UniProtKB-KW"/>
</dbReference>
<organism evidence="5 6">
    <name type="scientific">Telluria aromaticivorans</name>
    <dbReference type="NCBI Taxonomy" id="2725995"/>
    <lineage>
        <taxon>Bacteria</taxon>
        <taxon>Pseudomonadati</taxon>
        <taxon>Pseudomonadota</taxon>
        <taxon>Betaproteobacteria</taxon>
        <taxon>Burkholderiales</taxon>
        <taxon>Oxalobacteraceae</taxon>
        <taxon>Telluria group</taxon>
        <taxon>Telluria</taxon>
    </lineage>
</organism>